<dbReference type="Proteomes" id="UP001199260">
    <property type="component" value="Unassembled WGS sequence"/>
</dbReference>
<evidence type="ECO:0000313" key="5">
    <source>
        <dbReference type="Proteomes" id="UP001199260"/>
    </source>
</evidence>
<gene>
    <name evidence="4" type="ORF">LPW39_06985</name>
</gene>
<feature type="signal peptide" evidence="2">
    <location>
        <begin position="1"/>
        <end position="27"/>
    </location>
</feature>
<dbReference type="InterPro" id="IPR012332">
    <property type="entry name" value="Autotransporter_pectin_lyase_C"/>
</dbReference>
<dbReference type="InterPro" id="IPR006315">
    <property type="entry name" value="OM_autotransptr_brl_dom"/>
</dbReference>
<feature type="domain" description="Autochaperone" evidence="3">
    <location>
        <begin position="419"/>
        <end position="512"/>
    </location>
</feature>
<evidence type="ECO:0000259" key="3">
    <source>
        <dbReference type="Pfam" id="PF18883"/>
    </source>
</evidence>
<dbReference type="AlphaFoldDB" id="A0AAW4XRW2"/>
<evidence type="ECO:0000256" key="2">
    <source>
        <dbReference type="SAM" id="SignalP"/>
    </source>
</evidence>
<comment type="caution">
    <text evidence="4">The sequence shown here is derived from an EMBL/GenBank/DDBJ whole genome shotgun (WGS) entry which is preliminary data.</text>
</comment>
<dbReference type="EMBL" id="JAJNCT010000006">
    <property type="protein sequence ID" value="MCD2164877.1"/>
    <property type="molecule type" value="Genomic_DNA"/>
</dbReference>
<dbReference type="GO" id="GO:0019867">
    <property type="term" value="C:outer membrane"/>
    <property type="evidence" value="ECO:0007669"/>
    <property type="project" value="InterPro"/>
</dbReference>
<evidence type="ECO:0000256" key="1">
    <source>
        <dbReference type="ARBA" id="ARBA00022729"/>
    </source>
</evidence>
<dbReference type="Gene3D" id="2.160.20.20">
    <property type="match status" value="1"/>
</dbReference>
<dbReference type="RefSeq" id="WP_230772942.1">
    <property type="nucleotide sequence ID" value="NZ_JAJNCT010000006.1"/>
</dbReference>
<dbReference type="InterPro" id="IPR043990">
    <property type="entry name" value="AC_1"/>
</dbReference>
<dbReference type="Pfam" id="PF18883">
    <property type="entry name" value="AC_1"/>
    <property type="match status" value="1"/>
</dbReference>
<keyword evidence="5" id="KW-1185">Reference proteome</keyword>
<dbReference type="InterPro" id="IPR013425">
    <property type="entry name" value="Autotrns_rpt"/>
</dbReference>
<keyword evidence="1 2" id="KW-0732">Signal</keyword>
<name>A0AAW4XRW2_9BURK</name>
<dbReference type="NCBIfam" id="TIGR01414">
    <property type="entry name" value="autotrans_barl"/>
    <property type="match status" value="1"/>
</dbReference>
<dbReference type="CDD" id="cd01344">
    <property type="entry name" value="PL2_Passenger_AT"/>
    <property type="match status" value="1"/>
</dbReference>
<dbReference type="NCBIfam" id="TIGR04393">
    <property type="entry name" value="rpt_T5SS_PEPC"/>
    <property type="match status" value="3"/>
</dbReference>
<proteinExistence type="predicted"/>
<feature type="chain" id="PRO_5043789620" evidence="2">
    <location>
        <begin position="28"/>
        <end position="680"/>
    </location>
</feature>
<sequence length="680" mass="68472">MIYPNHQFLPTFFTLLSSCIAAGGVHAQSIHFTGDTNPTGDLGAVYSSENITVGNTADGSLNISSGAVLTTTNMASIAATATSSGTATVSDPGSLWNVRTVGVGRLGQGTLNIRNEGKIISREGYIGQLAGSTGTVTVDGKGTSWTIPLDYNGDFWIGNMGGAGTLTVSNGATVSTTSDIYTAVSGSNVSALVQVDGMGSTLNADALCYLGMSGTSTVHVTNGAEFNCGGQSFINFGTVSVTGQGSKWTLGSTLSIGNSSNLSNGALTVGDGGTVEVSSTVSLPYIFSATANSTGTLNIEGTSQPGAFSAPSLAFGSNNLGTVNFNHTDDSGDYIFSTPMSGPGTVNINGSGITSLSGTNVYSGTTDIKAGVLRAASTAGLSNASDFVLHSGGTLDSNTFSPTVKSLVNGGVVTMLSGGTAGALTVNRNYVGNGGTVALNTALGDSTAATERLLIQGDTSGTTTLDIHNLGGSGAQTTGNGILVVQVAGASDGLFKLPAPGFIDVGSYRYTLLKVGRDWYLQSEGLAAAPEANVVCVPAELVDADNQVSTCTVTLNSAPLQDLPVNLNVAPPHARYTTSCVSPIVVPAHSTQSTCTVTAVPNNVAGDGDVIAEMSVAAPTLPGAYTTSGPAAQVLIKDDDAPSTTTAVPVPQFGWAGLVSLSALLSVFAFGQSRHRRPRQ</sequence>
<evidence type="ECO:0000313" key="4">
    <source>
        <dbReference type="EMBL" id="MCD2164877.1"/>
    </source>
</evidence>
<accession>A0AAW4XRW2</accession>
<dbReference type="SUPFAM" id="SSF51126">
    <property type="entry name" value="Pectin lyase-like"/>
    <property type="match status" value="1"/>
</dbReference>
<protein>
    <submittedName>
        <fullName evidence="4">Autotransporter outer membrane beta-barrel domain-containing protein</fullName>
    </submittedName>
</protein>
<organism evidence="4 5">
    <name type="scientific">Comamonas koreensis</name>
    <dbReference type="NCBI Taxonomy" id="160825"/>
    <lineage>
        <taxon>Bacteria</taxon>
        <taxon>Pseudomonadati</taxon>
        <taxon>Pseudomonadota</taxon>
        <taxon>Betaproteobacteria</taxon>
        <taxon>Burkholderiales</taxon>
        <taxon>Comamonadaceae</taxon>
        <taxon>Comamonas</taxon>
    </lineage>
</organism>
<dbReference type="NCBIfam" id="TIGR02601">
    <property type="entry name" value="autotrns_rpt"/>
    <property type="match status" value="1"/>
</dbReference>
<dbReference type="InterPro" id="IPR011050">
    <property type="entry name" value="Pectin_lyase_fold/virulence"/>
</dbReference>
<reference evidence="4 5" key="1">
    <citation type="submission" date="2021-11" db="EMBL/GenBank/DDBJ databases">
        <title>Genome sequence.</title>
        <authorList>
            <person name="Sun Q."/>
        </authorList>
    </citation>
    <scope>NUCLEOTIDE SEQUENCE [LARGE SCALE GENOMIC DNA]</scope>
    <source>
        <strain evidence="4 5">KCTC 12005</strain>
    </source>
</reference>
<dbReference type="InterPro" id="IPR030895">
    <property type="entry name" value="T5SS_PEPC_rpt"/>
</dbReference>